<proteinExistence type="predicted"/>
<dbReference type="InterPro" id="IPR010282">
    <property type="entry name" value="Uncharacterised_HutD/Ves"/>
</dbReference>
<dbReference type="AlphaFoldDB" id="A0A853D544"/>
<dbReference type="Gene3D" id="2.60.120.10">
    <property type="entry name" value="Jelly Rolls"/>
    <property type="match status" value="1"/>
</dbReference>
<dbReference type="PANTHER" id="PTHR37943:SF1">
    <property type="entry name" value="PROTEIN VES"/>
    <property type="match status" value="1"/>
</dbReference>
<dbReference type="PANTHER" id="PTHR37943">
    <property type="entry name" value="PROTEIN VES"/>
    <property type="match status" value="1"/>
</dbReference>
<name>A0A853D544_9MICO</name>
<dbReference type="Proteomes" id="UP000578352">
    <property type="component" value="Unassembled WGS sequence"/>
</dbReference>
<dbReference type="Pfam" id="PF05962">
    <property type="entry name" value="HutD"/>
    <property type="match status" value="1"/>
</dbReference>
<dbReference type="RefSeq" id="WP_179608653.1">
    <property type="nucleotide sequence ID" value="NZ_BAABEH010000001.1"/>
</dbReference>
<dbReference type="InterPro" id="IPR011051">
    <property type="entry name" value="RmlC_Cupin_sf"/>
</dbReference>
<sequence length="186" mass="20008">MKLLSRASREVRPWKNACGVSEDIIVAPTVDASGDPSWRVALATVDRDVPFSSFRGMDRILMPISGAGMELAVDGEFKRLPRYSILSFRGEASVAARNVRTPAQDINVMIDRSAGAAAMARRYVVGSTPLRRAADGQVTVIVALAPTLRHNGKPLRIGDALLLDDTDGGYLTGFGETALVRITLAR</sequence>
<reference evidence="1 2" key="1">
    <citation type="submission" date="2020-07" db="EMBL/GenBank/DDBJ databases">
        <title>Sequencing the genomes of 1000 actinobacteria strains.</title>
        <authorList>
            <person name="Klenk H.-P."/>
        </authorList>
    </citation>
    <scope>NUCLEOTIDE SEQUENCE [LARGE SCALE GENOMIC DNA]</scope>
    <source>
        <strain evidence="1 2">DSM 15165</strain>
    </source>
</reference>
<evidence type="ECO:0000313" key="2">
    <source>
        <dbReference type="Proteomes" id="UP000578352"/>
    </source>
</evidence>
<organism evidence="1 2">
    <name type="scientific">Leifsonia shinshuensis</name>
    <dbReference type="NCBI Taxonomy" id="150026"/>
    <lineage>
        <taxon>Bacteria</taxon>
        <taxon>Bacillati</taxon>
        <taxon>Actinomycetota</taxon>
        <taxon>Actinomycetes</taxon>
        <taxon>Micrococcales</taxon>
        <taxon>Microbacteriaceae</taxon>
        <taxon>Leifsonia</taxon>
    </lineage>
</organism>
<protein>
    <submittedName>
        <fullName evidence="1">Environmental stress-induced protein Ves</fullName>
    </submittedName>
</protein>
<dbReference type="EMBL" id="JACCFL010000001">
    <property type="protein sequence ID" value="NYJ25755.1"/>
    <property type="molecule type" value="Genomic_DNA"/>
</dbReference>
<accession>A0A853D544</accession>
<gene>
    <name evidence="1" type="ORF">HNR13_004042</name>
</gene>
<dbReference type="SUPFAM" id="SSF51182">
    <property type="entry name" value="RmlC-like cupins"/>
    <property type="match status" value="1"/>
</dbReference>
<evidence type="ECO:0000313" key="1">
    <source>
        <dbReference type="EMBL" id="NYJ25755.1"/>
    </source>
</evidence>
<dbReference type="InterPro" id="IPR014710">
    <property type="entry name" value="RmlC-like_jellyroll"/>
</dbReference>
<comment type="caution">
    <text evidence="1">The sequence shown here is derived from an EMBL/GenBank/DDBJ whole genome shotgun (WGS) entry which is preliminary data.</text>
</comment>